<dbReference type="EMBL" id="QXML01000006">
    <property type="protein sequence ID" value="RIW14661.1"/>
    <property type="molecule type" value="Genomic_DNA"/>
</dbReference>
<proteinExistence type="predicted"/>
<dbReference type="SUPFAM" id="SSF54593">
    <property type="entry name" value="Glyoxalase/Bleomycin resistance protein/Dihydroxybiphenyl dioxygenase"/>
    <property type="match status" value="1"/>
</dbReference>
<dbReference type="OrthoDB" id="66829at2"/>
<sequence>MPFQIVPKLPARNLEETRIYFETQLEFSTQSRYPDYLIMKKGLSELHFFSFRDLDPLTSYAQVYIRLQSGIEDLYADYLKRGVAIHPNGALENKPWGTKEFALLDPNHTLLTFGQLS</sequence>
<dbReference type="AlphaFoldDB" id="A0A418PQQ9"/>
<accession>A0A418PQQ9</accession>
<dbReference type="Proteomes" id="UP000283522">
    <property type="component" value="Unassembled WGS sequence"/>
</dbReference>
<organism evidence="2 3">
    <name type="scientific">Algoriphagus lacus</name>
    <dbReference type="NCBI Taxonomy" id="2056311"/>
    <lineage>
        <taxon>Bacteria</taxon>
        <taxon>Pseudomonadati</taxon>
        <taxon>Bacteroidota</taxon>
        <taxon>Cytophagia</taxon>
        <taxon>Cytophagales</taxon>
        <taxon>Cyclobacteriaceae</taxon>
        <taxon>Algoriphagus</taxon>
    </lineage>
</organism>
<keyword evidence="3" id="KW-1185">Reference proteome</keyword>
<evidence type="ECO:0000313" key="2">
    <source>
        <dbReference type="EMBL" id="RIW14661.1"/>
    </source>
</evidence>
<comment type="caution">
    <text evidence="2">The sequence shown here is derived from an EMBL/GenBank/DDBJ whole genome shotgun (WGS) entry which is preliminary data.</text>
</comment>
<protein>
    <submittedName>
        <fullName evidence="2">VOC family protein</fullName>
    </submittedName>
</protein>
<dbReference type="CDD" id="cd08349">
    <property type="entry name" value="BLMA_like"/>
    <property type="match status" value="1"/>
</dbReference>
<keyword evidence="1" id="KW-0046">Antibiotic resistance</keyword>
<dbReference type="InterPro" id="IPR029068">
    <property type="entry name" value="Glyas_Bleomycin-R_OHBP_Dase"/>
</dbReference>
<gene>
    <name evidence="2" type="ORF">D0X99_13800</name>
</gene>
<dbReference type="InterPro" id="IPR000335">
    <property type="entry name" value="Bleomycin-R"/>
</dbReference>
<dbReference type="GO" id="GO:0046677">
    <property type="term" value="P:response to antibiotic"/>
    <property type="evidence" value="ECO:0007669"/>
    <property type="project" value="UniProtKB-KW"/>
</dbReference>
<evidence type="ECO:0000256" key="1">
    <source>
        <dbReference type="ARBA" id="ARBA00023251"/>
    </source>
</evidence>
<dbReference type="Gene3D" id="3.10.180.10">
    <property type="entry name" value="2,3-Dihydroxybiphenyl 1,2-Dioxygenase, domain 1"/>
    <property type="match status" value="1"/>
</dbReference>
<name>A0A418PQQ9_9BACT</name>
<reference evidence="2 3" key="1">
    <citation type="submission" date="2018-09" db="EMBL/GenBank/DDBJ databases">
        <authorList>
            <person name="Wang X."/>
            <person name="Du Z."/>
        </authorList>
    </citation>
    <scope>NUCLEOTIDE SEQUENCE [LARGE SCALE GENOMIC DNA]</scope>
    <source>
        <strain evidence="2 3">N3</strain>
    </source>
</reference>
<evidence type="ECO:0000313" key="3">
    <source>
        <dbReference type="Proteomes" id="UP000283522"/>
    </source>
</evidence>